<dbReference type="InterPro" id="IPR036237">
    <property type="entry name" value="Xyl_isomerase-like_sf"/>
</dbReference>
<dbReference type="SUPFAM" id="SSF51658">
    <property type="entry name" value="Xylose isomerase-like"/>
    <property type="match status" value="1"/>
</dbReference>
<dbReference type="Gene3D" id="3.20.20.150">
    <property type="entry name" value="Divalent-metal-dependent TIM barrel enzymes"/>
    <property type="match status" value="1"/>
</dbReference>
<sequence>MSGDPGRPVGLQLWTVRERCATDFAGTMEAVAALGLAGVEHVDSLRYGGLPVAEVRRRCDALGLAAAGLHVELDVLEDDLDRVLSDGAELGTDRIVCSWVRAERRADADAYREMAGSLEGIGERCRAAGRRLLYHHHDFELAPLGDGHGHGLEILRDGTTRELVGFELDVYWLAVAGHDPVEHLRAAGARAPLVHLKDVAAEADAAFPHGDGLADRNTEVGTGILDLPAILAASAATAEWYLVEQDFCRADPLESARISLQNLRAMQTAAPG</sequence>
<dbReference type="PANTHER" id="PTHR12110">
    <property type="entry name" value="HYDROXYPYRUVATE ISOMERASE"/>
    <property type="match status" value="1"/>
</dbReference>
<keyword evidence="2" id="KW-0413">Isomerase</keyword>
<dbReference type="PANTHER" id="PTHR12110:SF41">
    <property type="entry name" value="INOSOSE DEHYDRATASE"/>
    <property type="match status" value="1"/>
</dbReference>
<feature type="domain" description="Xylose isomerase-like TIM barrel" evidence="1">
    <location>
        <begin position="29"/>
        <end position="243"/>
    </location>
</feature>
<reference evidence="2" key="1">
    <citation type="submission" date="2020-02" db="EMBL/GenBank/DDBJ databases">
        <authorList>
            <person name="Meier V. D."/>
        </authorList>
    </citation>
    <scope>NUCLEOTIDE SEQUENCE</scope>
    <source>
        <strain evidence="2">AVDCRST_MAG79</strain>
    </source>
</reference>
<name>A0A6J4TTU1_9ACTN</name>
<dbReference type="GO" id="GO:0016853">
    <property type="term" value="F:isomerase activity"/>
    <property type="evidence" value="ECO:0007669"/>
    <property type="project" value="UniProtKB-KW"/>
</dbReference>
<dbReference type="InterPro" id="IPR013022">
    <property type="entry name" value="Xyl_isomerase-like_TIM-brl"/>
</dbReference>
<dbReference type="InterPro" id="IPR050312">
    <property type="entry name" value="IolE/XylAMocC-like"/>
</dbReference>
<proteinExistence type="predicted"/>
<evidence type="ECO:0000313" key="2">
    <source>
        <dbReference type="EMBL" id="CAA9532292.1"/>
    </source>
</evidence>
<evidence type="ECO:0000259" key="1">
    <source>
        <dbReference type="Pfam" id="PF01261"/>
    </source>
</evidence>
<dbReference type="Pfam" id="PF01261">
    <property type="entry name" value="AP_endonuc_2"/>
    <property type="match status" value="1"/>
</dbReference>
<accession>A0A6J4TTU1</accession>
<dbReference type="EMBL" id="CADCWC010000176">
    <property type="protein sequence ID" value="CAA9532292.1"/>
    <property type="molecule type" value="Genomic_DNA"/>
</dbReference>
<protein>
    <submittedName>
        <fullName evidence="2">Sugar phosphate isomerases/epimerases</fullName>
    </submittedName>
</protein>
<dbReference type="AlphaFoldDB" id="A0A6J4TTU1"/>
<organism evidence="2">
    <name type="scientific">uncultured Thermoleophilia bacterium</name>
    <dbReference type="NCBI Taxonomy" id="1497501"/>
    <lineage>
        <taxon>Bacteria</taxon>
        <taxon>Bacillati</taxon>
        <taxon>Actinomycetota</taxon>
        <taxon>Thermoleophilia</taxon>
        <taxon>environmental samples</taxon>
    </lineage>
</organism>
<gene>
    <name evidence="2" type="ORF">AVDCRST_MAG79-1032</name>
</gene>